<feature type="region of interest" description="Disordered" evidence="1">
    <location>
        <begin position="133"/>
        <end position="178"/>
    </location>
</feature>
<comment type="caution">
    <text evidence="2">The sequence shown here is derived from an EMBL/GenBank/DDBJ whole genome shotgun (WGS) entry which is preliminary data.</text>
</comment>
<dbReference type="GO" id="GO:0003824">
    <property type="term" value="F:catalytic activity"/>
    <property type="evidence" value="ECO:0007669"/>
    <property type="project" value="InterPro"/>
</dbReference>
<dbReference type="GO" id="GO:0009116">
    <property type="term" value="P:nucleoside metabolic process"/>
    <property type="evidence" value="ECO:0007669"/>
    <property type="project" value="InterPro"/>
</dbReference>
<reference evidence="2 3" key="1">
    <citation type="submission" date="2018-10" db="EMBL/GenBank/DDBJ databases">
        <title>Natrarchaeobius chitinivorans gen. nov., sp. nov., and Natrarchaeobius haloalkaliphilus sp. nov., alkaliphilic, chitin-utilizing haloarchaea from hypersaline alkaline lakes.</title>
        <authorList>
            <person name="Sorokin D.Y."/>
            <person name="Elcheninov A.G."/>
            <person name="Kostrikina N.A."/>
            <person name="Bale N.J."/>
            <person name="Sinninghe Damste J.S."/>
            <person name="Khijniak T.V."/>
            <person name="Kublanov I.V."/>
            <person name="Toshchakov S.V."/>
        </authorList>
    </citation>
    <scope>NUCLEOTIDE SEQUENCE [LARGE SCALE GENOMIC DNA]</scope>
    <source>
        <strain evidence="2 3">AArcht7</strain>
    </source>
</reference>
<sequence>MTDDDPLADIDPGPPEPDDPVRPAALVLPAVSEPPLNELGPWLERAEVVDAVAVPGTDAPLALTADGRAITTTGIGKSDAATTVAALLATPGVDLESAYVVSCGIAGSSPETAPLGSVVVADAVVDWDRKHRWDRSEERDEGFDRDEPDGRGDSSARGRSGDRAGPSARGRPDDPDRAIDLLAYRPRDYVHRLEERVVETALEAAHRVDLDADSDAIAYQKRYPDAPEDGPTVETGTTVCGDEFWHGPRYAREVEHLCARYGVGPYATTQMEDAATARALERFGRRDRYLSVRAVANYDRSAPGESVEESFDGTDASLALAIENAARVGSAVVDELVAVDPLGLRRD</sequence>
<dbReference type="InterPro" id="IPR035994">
    <property type="entry name" value="Nucleoside_phosphorylase_sf"/>
</dbReference>
<dbReference type="GO" id="GO:0055085">
    <property type="term" value="P:transmembrane transport"/>
    <property type="evidence" value="ECO:0007669"/>
    <property type="project" value="InterPro"/>
</dbReference>
<dbReference type="PANTHER" id="PTHR38643:SF1">
    <property type="entry name" value="PURINE NUCLEOSIDE PERMEASE C285.05-RELATED"/>
    <property type="match status" value="1"/>
</dbReference>
<feature type="region of interest" description="Disordered" evidence="1">
    <location>
        <begin position="1"/>
        <end position="22"/>
    </location>
</feature>
<dbReference type="InterPro" id="IPR009486">
    <property type="entry name" value="Pur_nuclsid_perm"/>
</dbReference>
<evidence type="ECO:0000313" key="3">
    <source>
        <dbReference type="Proteomes" id="UP000281431"/>
    </source>
</evidence>
<dbReference type="Proteomes" id="UP000281431">
    <property type="component" value="Unassembled WGS sequence"/>
</dbReference>
<dbReference type="EMBL" id="REFZ01000001">
    <property type="protein sequence ID" value="RQH03515.1"/>
    <property type="molecule type" value="Genomic_DNA"/>
</dbReference>
<dbReference type="OrthoDB" id="169126at2157"/>
<dbReference type="Pfam" id="PF06516">
    <property type="entry name" value="NUP"/>
    <property type="match status" value="1"/>
</dbReference>
<proteinExistence type="predicted"/>
<dbReference type="Gene3D" id="3.40.50.1580">
    <property type="entry name" value="Nucleoside phosphorylase domain"/>
    <property type="match status" value="1"/>
</dbReference>
<dbReference type="AlphaFoldDB" id="A0A3N6MP78"/>
<dbReference type="SUPFAM" id="SSF53167">
    <property type="entry name" value="Purine and uridine phosphorylases"/>
    <property type="match status" value="1"/>
</dbReference>
<protein>
    <submittedName>
        <fullName evidence="2">Phosphorylase</fullName>
    </submittedName>
</protein>
<accession>A0A3N6MP78</accession>
<evidence type="ECO:0000256" key="1">
    <source>
        <dbReference type="SAM" id="MobiDB-lite"/>
    </source>
</evidence>
<organism evidence="2 3">
    <name type="scientific">Natrarchaeobius chitinivorans</name>
    <dbReference type="NCBI Taxonomy" id="1679083"/>
    <lineage>
        <taxon>Archaea</taxon>
        <taxon>Methanobacteriati</taxon>
        <taxon>Methanobacteriota</taxon>
        <taxon>Stenosarchaea group</taxon>
        <taxon>Halobacteria</taxon>
        <taxon>Halobacteriales</taxon>
        <taxon>Natrialbaceae</taxon>
        <taxon>Natrarchaeobius</taxon>
    </lineage>
</organism>
<dbReference type="PANTHER" id="PTHR38643">
    <property type="entry name" value="PURINE NUCLEOSIDE PERMEASE C285.05-RELATED"/>
    <property type="match status" value="1"/>
</dbReference>
<evidence type="ECO:0000313" key="2">
    <source>
        <dbReference type="EMBL" id="RQH03515.1"/>
    </source>
</evidence>
<keyword evidence="3" id="KW-1185">Reference proteome</keyword>
<name>A0A3N6MP78_NATCH</name>
<feature type="compositionally biased region" description="Basic and acidic residues" evidence="1">
    <location>
        <begin position="148"/>
        <end position="162"/>
    </location>
</feature>
<gene>
    <name evidence="2" type="ORF">EA472_00210</name>
</gene>